<protein>
    <submittedName>
        <fullName evidence="4">Type II secretion system protein</fullName>
    </submittedName>
</protein>
<accession>A0A5J6SNT2</accession>
<dbReference type="Proteomes" id="UP000325517">
    <property type="component" value="Chromosome"/>
</dbReference>
<keyword evidence="3" id="KW-0472">Membrane</keyword>
<keyword evidence="3" id="KW-0812">Transmembrane</keyword>
<evidence type="ECO:0000256" key="2">
    <source>
        <dbReference type="ARBA" id="ARBA00023287"/>
    </source>
</evidence>
<dbReference type="RefSeq" id="WP_151700482.1">
    <property type="nucleotide sequence ID" value="NZ_CP031223.1"/>
</dbReference>
<keyword evidence="2" id="KW-0178">Competence</keyword>
<evidence type="ECO:0000256" key="3">
    <source>
        <dbReference type="SAM" id="Phobius"/>
    </source>
</evidence>
<dbReference type="AlphaFoldDB" id="A0A5J6SNT2"/>
<keyword evidence="3" id="KW-1133">Transmembrane helix</keyword>
<feature type="transmembrane region" description="Helical" evidence="3">
    <location>
        <begin position="12"/>
        <end position="34"/>
    </location>
</feature>
<dbReference type="InterPro" id="IPR012902">
    <property type="entry name" value="N_methyl_site"/>
</dbReference>
<evidence type="ECO:0000313" key="5">
    <source>
        <dbReference type="Proteomes" id="UP000325517"/>
    </source>
</evidence>
<dbReference type="Pfam" id="PF07963">
    <property type="entry name" value="N_methyl"/>
    <property type="match status" value="1"/>
</dbReference>
<dbReference type="EMBL" id="CP031223">
    <property type="protein sequence ID" value="QFF99575.1"/>
    <property type="molecule type" value="Genomic_DNA"/>
</dbReference>
<keyword evidence="5" id="KW-1185">Reference proteome</keyword>
<dbReference type="GO" id="GO:0009986">
    <property type="term" value="C:cell surface"/>
    <property type="evidence" value="ECO:0007669"/>
    <property type="project" value="UniProtKB-SubCell"/>
</dbReference>
<name>A0A5J6SNT2_9BACI</name>
<evidence type="ECO:0000256" key="1">
    <source>
        <dbReference type="ARBA" id="ARBA00004241"/>
    </source>
</evidence>
<dbReference type="KEGG" id="psyo:PB01_12445"/>
<dbReference type="NCBIfam" id="TIGR02532">
    <property type="entry name" value="IV_pilin_GFxxxE"/>
    <property type="match status" value="1"/>
</dbReference>
<dbReference type="OrthoDB" id="2704592at2"/>
<sequence length="150" mass="17079">MFLKHKNTNGFTLIEILASIVLLTVIISMFLTMFPQMANMNNRTGDNLDAANVGKELLVIIKKNNYNNFSNNTNLAIKEKIHTISINKSNNDYLLLKDTYKSFFIEIKIYNSKVFPDNSTNQLYKVSIEVKKNEASPTPLTTTYGYIKGN</sequence>
<organism evidence="4 5">
    <name type="scientific">Psychrobacillus glaciei</name>
    <dbReference type="NCBI Taxonomy" id="2283160"/>
    <lineage>
        <taxon>Bacteria</taxon>
        <taxon>Bacillati</taxon>
        <taxon>Bacillota</taxon>
        <taxon>Bacilli</taxon>
        <taxon>Bacillales</taxon>
        <taxon>Bacillaceae</taxon>
        <taxon>Psychrobacillus</taxon>
    </lineage>
</organism>
<reference evidence="4 5" key="1">
    <citation type="submission" date="2018-07" db="EMBL/GenBank/DDBJ databases">
        <title>Complete genome sequence of Psychrobacillus sp. PB01, isolated from iceberg, and comparative genome analysis of Psychrobacillus strains.</title>
        <authorList>
            <person name="Lee P.C."/>
        </authorList>
    </citation>
    <scope>NUCLEOTIDE SEQUENCE [LARGE SCALE GENOMIC DNA]</scope>
    <source>
        <strain evidence="4 5">PB01</strain>
    </source>
</reference>
<comment type="subcellular location">
    <subcellularLocation>
        <location evidence="1">Cell surface</location>
    </subcellularLocation>
</comment>
<evidence type="ECO:0000313" key="4">
    <source>
        <dbReference type="EMBL" id="QFF99575.1"/>
    </source>
</evidence>
<gene>
    <name evidence="4" type="ORF">PB01_12445</name>
</gene>
<proteinExistence type="predicted"/>
<dbReference type="GO" id="GO:0030420">
    <property type="term" value="P:establishment of competence for transformation"/>
    <property type="evidence" value="ECO:0007669"/>
    <property type="project" value="UniProtKB-KW"/>
</dbReference>